<dbReference type="InterPro" id="IPR002823">
    <property type="entry name" value="DUF112_TM"/>
</dbReference>
<dbReference type="AlphaFoldDB" id="A0A975ICR7"/>
<gene>
    <name evidence="3" type="ORF">HRI96_03725</name>
</gene>
<dbReference type="Pfam" id="PF01970">
    <property type="entry name" value="TctA"/>
    <property type="match status" value="1"/>
</dbReference>
<feature type="transmembrane region" description="Helical" evidence="1">
    <location>
        <begin position="146"/>
        <end position="166"/>
    </location>
</feature>
<keyword evidence="1" id="KW-0812">Transmembrane</keyword>
<keyword evidence="1" id="KW-1133">Transmembrane helix</keyword>
<evidence type="ECO:0000256" key="1">
    <source>
        <dbReference type="SAM" id="Phobius"/>
    </source>
</evidence>
<feature type="transmembrane region" description="Helical" evidence="1">
    <location>
        <begin position="352"/>
        <end position="375"/>
    </location>
</feature>
<evidence type="ECO:0000313" key="4">
    <source>
        <dbReference type="Proteomes" id="UP000671995"/>
    </source>
</evidence>
<feature type="transmembrane region" description="Helical" evidence="1">
    <location>
        <begin position="202"/>
        <end position="221"/>
    </location>
</feature>
<dbReference type="PANTHER" id="PTHR35342:SF5">
    <property type="entry name" value="TRICARBOXYLIC TRANSPORT PROTEIN"/>
    <property type="match status" value="1"/>
</dbReference>
<dbReference type="PANTHER" id="PTHR35342">
    <property type="entry name" value="TRICARBOXYLIC TRANSPORT PROTEIN"/>
    <property type="match status" value="1"/>
</dbReference>
<reference evidence="3" key="1">
    <citation type="submission" date="2020-05" db="EMBL/GenBank/DDBJ databases">
        <authorList>
            <person name="Zeng H."/>
            <person name="Chan Y.K."/>
            <person name="Watt R.M."/>
        </authorList>
    </citation>
    <scope>NUCLEOTIDE SEQUENCE</scope>
    <source>
        <strain evidence="3">ATCC 700773</strain>
    </source>
</reference>
<accession>A0A975ICR7</accession>
<proteinExistence type="predicted"/>
<sequence length="501" mass="52855">MDFGLLISSFGPVFAPLNMLYIFIGAAGGVLIGCIPGLTSTMGIALLIPFTYGLDLLPSVGMLLGIFCGAMYGGSISAILIHTPGTPAAAATVMDGYPMAKRGEPGRALSIALFSSFVGGMIGALCMTFLSPYISKMALKFGPAEFFSLAAFGLSVIISISGKSLIKGLITAFFGLLISTVGMDKTCAYLRFFKFQGLYDGIPFIPALIGLFAISEVLAGIESNLGTQKNKVKISGVFPGLSDIKTILRNIVTGGLIGSFIGSIPGAGGDIAAFVSYSEAKRSSKHPEKFGTGIPEGVAAAESANNGCSGGAMIPMLSLGVPGDSNTAVLMGAFIMKGFQPGPMMYVEHLDIVYAVFASLIVANFAMLTVGMCGIKGFAKIISVERKMLLPVILMLSLVGAYAINQNMFDVFFAIIMGVIGYLLQKYEFPLSPILLALILGPMSESNLRRFMQISDGHFFKIFTKPICCVFLALAVISMITSVVNQRRINKKLSAEEDKNS</sequence>
<feature type="domain" description="DUF112" evidence="2">
    <location>
        <begin position="19"/>
        <end position="436"/>
    </location>
</feature>
<feature type="transmembrane region" description="Helical" evidence="1">
    <location>
        <begin position="462"/>
        <end position="484"/>
    </location>
</feature>
<feature type="transmembrane region" description="Helical" evidence="1">
    <location>
        <begin position="387"/>
        <end position="405"/>
    </location>
</feature>
<feature type="transmembrane region" description="Helical" evidence="1">
    <location>
        <begin position="20"/>
        <end position="48"/>
    </location>
</feature>
<dbReference type="EMBL" id="CP054257">
    <property type="protein sequence ID" value="QTQ11384.1"/>
    <property type="molecule type" value="Genomic_DNA"/>
</dbReference>
<feature type="transmembrane region" description="Helical" evidence="1">
    <location>
        <begin position="60"/>
        <end position="81"/>
    </location>
</feature>
<keyword evidence="1" id="KW-0472">Membrane</keyword>
<protein>
    <submittedName>
        <fullName evidence="3">Tripartite tricarboxylate transporter permease</fullName>
    </submittedName>
</protein>
<organism evidence="3 4">
    <name type="scientific">Treponema parvum</name>
    <dbReference type="NCBI Taxonomy" id="138851"/>
    <lineage>
        <taxon>Bacteria</taxon>
        <taxon>Pseudomonadati</taxon>
        <taxon>Spirochaetota</taxon>
        <taxon>Spirochaetia</taxon>
        <taxon>Spirochaetales</taxon>
        <taxon>Treponemataceae</taxon>
        <taxon>Treponema</taxon>
    </lineage>
</organism>
<evidence type="ECO:0000313" key="3">
    <source>
        <dbReference type="EMBL" id="QTQ11384.1"/>
    </source>
</evidence>
<evidence type="ECO:0000259" key="2">
    <source>
        <dbReference type="Pfam" id="PF01970"/>
    </source>
</evidence>
<dbReference type="RefSeq" id="WP_210118179.1">
    <property type="nucleotide sequence ID" value="NZ_CP054257.1"/>
</dbReference>
<feature type="transmembrane region" description="Helical" evidence="1">
    <location>
        <begin position="172"/>
        <end position="190"/>
    </location>
</feature>
<reference evidence="3" key="2">
    <citation type="journal article" date="2021" name="Microbiol. Resour. Announc.">
        <title>Complete Genome Sequences of Three Human Oral Treponema parvum Isolates.</title>
        <authorList>
            <person name="Zeng H."/>
            <person name="Watt R.M."/>
        </authorList>
    </citation>
    <scope>NUCLEOTIDE SEQUENCE</scope>
    <source>
        <strain evidence="3">ATCC 700773</strain>
    </source>
</reference>
<feature type="transmembrane region" description="Helical" evidence="1">
    <location>
        <begin position="108"/>
        <end position="134"/>
    </location>
</feature>
<dbReference type="Proteomes" id="UP000671995">
    <property type="component" value="Chromosome"/>
</dbReference>
<name>A0A975ICR7_9SPIR</name>